<sequence>MAEEGFVDKRIESYRILAEIGRGGMGIVYKALDEQKDQLVAIKVLPADFLSDKRKAQYLDHEFKVALDLRHPNIIKFYRLIKLQDPKQKVRRGFLVMELVDGWNMRRHIQEQDLTMFQAVELLLTVCGGLEYIHHHGIVHGDMKPENILISSSGAVKIADFGLSQFDALFRFSRDKLRGTKRYMAPEQLTRKKVDIRTDIYSIGVSSYELFTGQSPYVGRTQEEVIREIVDRRVKPTPPSKIKPNLHHYIDRVILKAIEKNPQDRYQSMLEIMLDLKRVARSQI</sequence>
<dbReference type="EMBL" id="QZKI01000049">
    <property type="protein sequence ID" value="RJP72135.1"/>
    <property type="molecule type" value="Genomic_DNA"/>
</dbReference>
<dbReference type="GO" id="GO:0005776">
    <property type="term" value="C:autophagosome"/>
    <property type="evidence" value="ECO:0007669"/>
    <property type="project" value="TreeGrafter"/>
</dbReference>
<accession>A0A419F281</accession>
<keyword evidence="3 7" id="KW-0418">Kinase</keyword>
<dbReference type="GO" id="GO:0000407">
    <property type="term" value="C:phagophore assembly site"/>
    <property type="evidence" value="ECO:0007669"/>
    <property type="project" value="TreeGrafter"/>
</dbReference>
<feature type="domain" description="Protein kinase" evidence="6">
    <location>
        <begin position="14"/>
        <end position="279"/>
    </location>
</feature>
<feature type="binding site" evidence="5">
    <location>
        <position position="43"/>
    </location>
    <ligand>
        <name>ATP</name>
        <dbReference type="ChEBI" id="CHEBI:30616"/>
    </ligand>
</feature>
<dbReference type="PIRSF" id="PIRSF000654">
    <property type="entry name" value="Integrin-linked_kinase"/>
    <property type="match status" value="1"/>
</dbReference>
<dbReference type="GO" id="GO:0004674">
    <property type="term" value="F:protein serine/threonine kinase activity"/>
    <property type="evidence" value="ECO:0007669"/>
    <property type="project" value="UniProtKB-KW"/>
</dbReference>
<dbReference type="GO" id="GO:0005524">
    <property type="term" value="F:ATP binding"/>
    <property type="evidence" value="ECO:0007669"/>
    <property type="project" value="UniProtKB-UniRule"/>
</dbReference>
<dbReference type="SUPFAM" id="SSF56112">
    <property type="entry name" value="Protein kinase-like (PK-like)"/>
    <property type="match status" value="1"/>
</dbReference>
<evidence type="ECO:0000313" key="8">
    <source>
        <dbReference type="Proteomes" id="UP000285961"/>
    </source>
</evidence>
<dbReference type="Pfam" id="PF00069">
    <property type="entry name" value="Pkinase"/>
    <property type="match status" value="1"/>
</dbReference>
<organism evidence="7 8">
    <name type="scientific">Candidatus Abyssobacteria bacterium SURF_17</name>
    <dbReference type="NCBI Taxonomy" id="2093361"/>
    <lineage>
        <taxon>Bacteria</taxon>
        <taxon>Pseudomonadati</taxon>
        <taxon>Candidatus Hydrogenedentota</taxon>
        <taxon>Candidatus Abyssobacteria</taxon>
    </lineage>
</organism>
<keyword evidence="2 5" id="KW-0547">Nucleotide-binding</keyword>
<dbReference type="PANTHER" id="PTHR24348">
    <property type="entry name" value="SERINE/THREONINE-PROTEIN KINASE UNC-51-RELATED"/>
    <property type="match status" value="1"/>
</dbReference>
<proteinExistence type="predicted"/>
<dbReference type="PROSITE" id="PS50011">
    <property type="entry name" value="PROTEIN_KINASE_DOM"/>
    <property type="match status" value="1"/>
</dbReference>
<dbReference type="GO" id="GO:0016020">
    <property type="term" value="C:membrane"/>
    <property type="evidence" value="ECO:0007669"/>
    <property type="project" value="TreeGrafter"/>
</dbReference>
<reference evidence="7 8" key="1">
    <citation type="journal article" date="2017" name="ISME J.">
        <title>Energy and carbon metabolisms in a deep terrestrial subsurface fluid microbial community.</title>
        <authorList>
            <person name="Momper L."/>
            <person name="Jungbluth S.P."/>
            <person name="Lee M.D."/>
            <person name="Amend J.P."/>
        </authorList>
    </citation>
    <scope>NUCLEOTIDE SEQUENCE [LARGE SCALE GENOMIC DNA]</scope>
    <source>
        <strain evidence="7">SURF_17</strain>
    </source>
</reference>
<dbReference type="InterPro" id="IPR045269">
    <property type="entry name" value="Atg1-like"/>
</dbReference>
<dbReference type="InterPro" id="IPR000719">
    <property type="entry name" value="Prot_kinase_dom"/>
</dbReference>
<dbReference type="GO" id="GO:0005829">
    <property type="term" value="C:cytosol"/>
    <property type="evidence" value="ECO:0007669"/>
    <property type="project" value="TreeGrafter"/>
</dbReference>
<evidence type="ECO:0000256" key="3">
    <source>
        <dbReference type="ARBA" id="ARBA00022777"/>
    </source>
</evidence>
<evidence type="ECO:0000256" key="2">
    <source>
        <dbReference type="ARBA" id="ARBA00022741"/>
    </source>
</evidence>
<dbReference type="Gene3D" id="1.10.510.10">
    <property type="entry name" value="Transferase(Phosphotransferase) domain 1"/>
    <property type="match status" value="1"/>
</dbReference>
<keyword evidence="1" id="KW-0808">Transferase</keyword>
<dbReference type="Gene3D" id="3.30.200.20">
    <property type="entry name" value="Phosphorylase Kinase, domain 1"/>
    <property type="match status" value="1"/>
</dbReference>
<dbReference type="InterPro" id="IPR017441">
    <property type="entry name" value="Protein_kinase_ATP_BS"/>
</dbReference>
<evidence type="ECO:0000256" key="1">
    <source>
        <dbReference type="ARBA" id="ARBA00022679"/>
    </source>
</evidence>
<name>A0A419F281_9BACT</name>
<dbReference type="CDD" id="cd14014">
    <property type="entry name" value="STKc_PknB_like"/>
    <property type="match status" value="1"/>
</dbReference>
<evidence type="ECO:0000256" key="5">
    <source>
        <dbReference type="PROSITE-ProRule" id="PRU10141"/>
    </source>
</evidence>
<comment type="caution">
    <text evidence="7">The sequence shown here is derived from an EMBL/GenBank/DDBJ whole genome shotgun (WGS) entry which is preliminary data.</text>
</comment>
<dbReference type="AlphaFoldDB" id="A0A419F281"/>
<dbReference type="Proteomes" id="UP000285961">
    <property type="component" value="Unassembled WGS sequence"/>
</dbReference>
<dbReference type="SMART" id="SM00220">
    <property type="entry name" value="S_TKc"/>
    <property type="match status" value="1"/>
</dbReference>
<keyword evidence="4 5" id="KW-0067">ATP-binding</keyword>
<dbReference type="PROSITE" id="PS00107">
    <property type="entry name" value="PROTEIN_KINASE_ATP"/>
    <property type="match status" value="1"/>
</dbReference>
<evidence type="ECO:0000313" key="7">
    <source>
        <dbReference type="EMBL" id="RJP72135.1"/>
    </source>
</evidence>
<dbReference type="InterPro" id="IPR008271">
    <property type="entry name" value="Ser/Thr_kinase_AS"/>
</dbReference>
<dbReference type="PROSITE" id="PS00108">
    <property type="entry name" value="PROTEIN_KINASE_ST"/>
    <property type="match status" value="1"/>
</dbReference>
<dbReference type="PANTHER" id="PTHR24348:SF22">
    <property type="entry name" value="NON-SPECIFIC SERINE_THREONINE PROTEIN KINASE"/>
    <property type="match status" value="1"/>
</dbReference>
<gene>
    <name evidence="7" type="ORF">C4532_06510</name>
</gene>
<protein>
    <submittedName>
        <fullName evidence="7">Serine/threonine protein kinase</fullName>
    </submittedName>
</protein>
<evidence type="ECO:0000259" key="6">
    <source>
        <dbReference type="PROSITE" id="PS50011"/>
    </source>
</evidence>
<keyword evidence="7" id="KW-0723">Serine/threonine-protein kinase</keyword>
<evidence type="ECO:0000256" key="4">
    <source>
        <dbReference type="ARBA" id="ARBA00022840"/>
    </source>
</evidence>
<dbReference type="InterPro" id="IPR011009">
    <property type="entry name" value="Kinase-like_dom_sf"/>
</dbReference>